<name>A0ABY6M497_9FLAO</name>
<gene>
    <name evidence="3" type="ORF">K5I29_05990</name>
</gene>
<proteinExistence type="predicted"/>
<keyword evidence="2" id="KW-0472">Membrane</keyword>
<feature type="coiled-coil region" evidence="1">
    <location>
        <begin position="100"/>
        <end position="165"/>
    </location>
</feature>
<feature type="transmembrane region" description="Helical" evidence="2">
    <location>
        <begin position="43"/>
        <end position="61"/>
    </location>
</feature>
<keyword evidence="4" id="KW-1185">Reference proteome</keyword>
<evidence type="ECO:0000313" key="3">
    <source>
        <dbReference type="EMBL" id="UYW02440.1"/>
    </source>
</evidence>
<keyword evidence="2" id="KW-1133">Transmembrane helix</keyword>
<organism evidence="3 4">
    <name type="scientific">Flavobacterium agricola</name>
    <dbReference type="NCBI Taxonomy" id="2870839"/>
    <lineage>
        <taxon>Bacteria</taxon>
        <taxon>Pseudomonadati</taxon>
        <taxon>Bacteroidota</taxon>
        <taxon>Flavobacteriia</taxon>
        <taxon>Flavobacteriales</taxon>
        <taxon>Flavobacteriaceae</taxon>
        <taxon>Flavobacterium</taxon>
    </lineage>
</organism>
<evidence type="ECO:0000256" key="2">
    <source>
        <dbReference type="SAM" id="Phobius"/>
    </source>
</evidence>
<reference evidence="3" key="1">
    <citation type="submission" date="2021-08" db="EMBL/GenBank/DDBJ databases">
        <title>Flavobacterium sp. strain CC-SYL302.</title>
        <authorList>
            <person name="Lin S.-Y."/>
            <person name="Lee T.-H."/>
            <person name="Young C.-C."/>
        </authorList>
    </citation>
    <scope>NUCLEOTIDE SEQUENCE</scope>
    <source>
        <strain evidence="3">CC-SYL302</strain>
    </source>
</reference>
<protein>
    <recommendedName>
        <fullName evidence="5">Anti-sigma factor</fullName>
    </recommendedName>
</protein>
<sequence>MNKLYKTTEDWDFLEPNNGHEMRFIKKLEAQAKPVKKIKYNAYISWAAVLVLSICFGIYYVQNQPVQNQNSSTQNYYSNQIALQIHTLKELETPLTKPIINDAIQEINKLEADYNKLEKERKAKGSNEQLLNAMIVNLQTRIDFLQRVQSQINQINELKKSSNENIL</sequence>
<dbReference type="Proteomes" id="UP001163328">
    <property type="component" value="Chromosome"/>
</dbReference>
<evidence type="ECO:0008006" key="5">
    <source>
        <dbReference type="Google" id="ProtNLM"/>
    </source>
</evidence>
<dbReference type="EMBL" id="CP081495">
    <property type="protein sequence ID" value="UYW02440.1"/>
    <property type="molecule type" value="Genomic_DNA"/>
</dbReference>
<accession>A0ABY6M497</accession>
<evidence type="ECO:0000256" key="1">
    <source>
        <dbReference type="SAM" id="Coils"/>
    </source>
</evidence>
<evidence type="ECO:0000313" key="4">
    <source>
        <dbReference type="Proteomes" id="UP001163328"/>
    </source>
</evidence>
<keyword evidence="2" id="KW-0812">Transmembrane</keyword>
<dbReference type="RefSeq" id="WP_264434995.1">
    <property type="nucleotide sequence ID" value="NZ_CP081495.1"/>
</dbReference>
<keyword evidence="1" id="KW-0175">Coiled coil</keyword>